<dbReference type="PROSITE" id="PS00356">
    <property type="entry name" value="HTH_LACI_1"/>
    <property type="match status" value="1"/>
</dbReference>
<dbReference type="OMA" id="LHRTFVP"/>
<feature type="domain" description="HTH lacI-type" evidence="4">
    <location>
        <begin position="3"/>
        <end position="45"/>
    </location>
</feature>
<dbReference type="CDD" id="cd06307">
    <property type="entry name" value="PBP1_sugar_binding"/>
    <property type="match status" value="1"/>
</dbReference>
<protein>
    <submittedName>
        <fullName evidence="6">Regulatory protein LacI</fullName>
    </submittedName>
    <submittedName>
        <fullName evidence="5">Transcriptional regulator</fullName>
    </submittedName>
</protein>
<dbReference type="SUPFAM" id="SSF53822">
    <property type="entry name" value="Periplasmic binding protein-like I"/>
    <property type="match status" value="1"/>
</dbReference>
<dbReference type="EMBL" id="CABFNB010000002">
    <property type="protein sequence ID" value="VTZ59138.1"/>
    <property type="molecule type" value="Genomic_DNA"/>
</dbReference>
<dbReference type="Pfam" id="PF13407">
    <property type="entry name" value="Peripla_BP_4"/>
    <property type="match status" value="1"/>
</dbReference>
<gene>
    <name evidence="5" type="ORF">BMJ33_36555</name>
    <name evidence="6" type="ORF">EMEDMD4_100125</name>
</gene>
<dbReference type="EMBL" id="NBUC01000200">
    <property type="protein sequence ID" value="PLT90224.1"/>
    <property type="molecule type" value="Genomic_DNA"/>
</dbReference>
<evidence type="ECO:0000313" key="5">
    <source>
        <dbReference type="EMBL" id="PLT90224.1"/>
    </source>
</evidence>
<evidence type="ECO:0000259" key="4">
    <source>
        <dbReference type="PROSITE" id="PS50932"/>
    </source>
</evidence>
<dbReference type="InterPro" id="IPR028082">
    <property type="entry name" value="Peripla_BP_I"/>
</dbReference>
<reference evidence="6" key="3">
    <citation type="submission" date="2019-06" db="EMBL/GenBank/DDBJ databases">
        <authorList>
            <person name="Le Quere A."/>
            <person name="Colella S."/>
        </authorList>
    </citation>
    <scope>NUCLEOTIDE SEQUENCE</scope>
    <source>
        <strain evidence="6">EmedicaeMD41</strain>
    </source>
</reference>
<dbReference type="Proteomes" id="UP001190825">
    <property type="component" value="Unassembled WGS sequence"/>
</dbReference>
<evidence type="ECO:0000256" key="1">
    <source>
        <dbReference type="ARBA" id="ARBA00023015"/>
    </source>
</evidence>
<dbReference type="PANTHER" id="PTHR30146:SF152">
    <property type="entry name" value="TRANSCRIPTIONAL REGULATORY PROTEIN"/>
    <property type="match status" value="1"/>
</dbReference>
<evidence type="ECO:0000313" key="6">
    <source>
        <dbReference type="EMBL" id="VTZ59138.1"/>
    </source>
</evidence>
<proteinExistence type="predicted"/>
<dbReference type="CDD" id="cd01392">
    <property type="entry name" value="HTH_LacI"/>
    <property type="match status" value="1"/>
</dbReference>
<keyword evidence="3" id="KW-0804">Transcription</keyword>
<dbReference type="Gene3D" id="3.40.50.2300">
    <property type="match status" value="2"/>
</dbReference>
<dbReference type="SMART" id="SM00354">
    <property type="entry name" value="HTH_LACI"/>
    <property type="match status" value="1"/>
</dbReference>
<dbReference type="AlphaFoldDB" id="A0A508WNL3"/>
<reference evidence="5 7" key="2">
    <citation type="journal article" date="2018" name="FEMS Microbiol. Ecol.">
        <title>Co-invading symbiotic mutualists of Medicago polymorpha retain high ancestral diversity and contain diverse accessory genomes.</title>
        <authorList>
            <person name="Porter S.S."/>
            <person name="Faber-Hammond J.J."/>
            <person name="Friesen M.L."/>
        </authorList>
    </citation>
    <scope>NUCLEOTIDE SEQUENCE [LARGE SCALE GENOMIC DNA]</scope>
    <source>
        <strain evidence="5 7">Str16</strain>
    </source>
</reference>
<organism evidence="6">
    <name type="scientific">Sinorhizobium medicae</name>
    <dbReference type="NCBI Taxonomy" id="110321"/>
    <lineage>
        <taxon>Bacteria</taxon>
        <taxon>Pseudomonadati</taxon>
        <taxon>Pseudomonadota</taxon>
        <taxon>Alphaproteobacteria</taxon>
        <taxon>Hyphomicrobiales</taxon>
        <taxon>Rhizobiaceae</taxon>
        <taxon>Sinorhizobium/Ensifer group</taxon>
        <taxon>Sinorhizobium</taxon>
    </lineage>
</organism>
<evidence type="ECO:0000256" key="3">
    <source>
        <dbReference type="ARBA" id="ARBA00023163"/>
    </source>
</evidence>
<dbReference type="GO" id="GO:0000976">
    <property type="term" value="F:transcription cis-regulatory region binding"/>
    <property type="evidence" value="ECO:0007669"/>
    <property type="project" value="TreeGrafter"/>
</dbReference>
<sequence>MKVKLTDIARRAGVGHATVDRVLNERGGVKPDTAKRVLDAARELGLARTLPKLYRNGLRFEVLLGRRDNPLCARINDAFRRFIHLMDDNIVLERTFVDETKPDLVAAAIRNSRCNAIIVYGQEHEMIIEAIAEVTSIGKPVITLVSDVPTAPRLNYVGINHYNAGRAAAFFLSKMTNEGRVVLLCGSLHYRAHAERISGFRDGIADYSGRLAIVDLIEARGDDAAAEYMLCKALTEGEVAGIYNAGASDAAVERAISTMNRQLAPVLVGHDLTENAARMLQNGVMAVVIDQNPDLQAQKALRILAARFGISNEAQESPIVPFTIHVKDNI</sequence>
<keyword evidence="1" id="KW-0805">Transcription regulation</keyword>
<dbReference type="InterPro" id="IPR010982">
    <property type="entry name" value="Lambda_DNA-bd_dom_sf"/>
</dbReference>
<reference evidence="5" key="1">
    <citation type="submission" date="2017-04" db="EMBL/GenBank/DDBJ databases">
        <authorList>
            <person name="Porter S."/>
            <person name="Friesen M.L."/>
            <person name="Faber-Hammond J."/>
        </authorList>
    </citation>
    <scope>NUCLEOTIDE SEQUENCE</scope>
    <source>
        <strain evidence="5">Str16</strain>
    </source>
</reference>
<dbReference type="InterPro" id="IPR025997">
    <property type="entry name" value="SBP_2_dom"/>
</dbReference>
<dbReference type="Proteomes" id="UP000507954">
    <property type="component" value="Unassembled WGS sequence"/>
</dbReference>
<evidence type="ECO:0000256" key="2">
    <source>
        <dbReference type="ARBA" id="ARBA00023125"/>
    </source>
</evidence>
<name>A0A508WNL3_9HYPH</name>
<keyword evidence="7" id="KW-1185">Reference proteome</keyword>
<dbReference type="SUPFAM" id="SSF47413">
    <property type="entry name" value="lambda repressor-like DNA-binding domains"/>
    <property type="match status" value="1"/>
</dbReference>
<dbReference type="Gene3D" id="1.10.260.40">
    <property type="entry name" value="lambda repressor-like DNA-binding domains"/>
    <property type="match status" value="1"/>
</dbReference>
<dbReference type="Pfam" id="PF00356">
    <property type="entry name" value="LacI"/>
    <property type="match status" value="1"/>
</dbReference>
<keyword evidence="2" id="KW-0238">DNA-binding</keyword>
<dbReference type="RefSeq" id="WP_011975109.1">
    <property type="nucleotide sequence ID" value="NZ_ATYC01000022.1"/>
</dbReference>
<evidence type="ECO:0000313" key="7">
    <source>
        <dbReference type="Proteomes" id="UP001190825"/>
    </source>
</evidence>
<dbReference type="PROSITE" id="PS50932">
    <property type="entry name" value="HTH_LACI_2"/>
    <property type="match status" value="1"/>
</dbReference>
<dbReference type="PANTHER" id="PTHR30146">
    <property type="entry name" value="LACI-RELATED TRANSCRIPTIONAL REPRESSOR"/>
    <property type="match status" value="1"/>
</dbReference>
<accession>A0A508WNL3</accession>
<dbReference type="InterPro" id="IPR000843">
    <property type="entry name" value="HTH_LacI"/>
</dbReference>
<dbReference type="GO" id="GO:0003700">
    <property type="term" value="F:DNA-binding transcription factor activity"/>
    <property type="evidence" value="ECO:0007669"/>
    <property type="project" value="TreeGrafter"/>
</dbReference>